<accession>A0A2P6Q6C3</accession>
<keyword evidence="6" id="KW-1185">Reference proteome</keyword>
<feature type="chain" id="PRO_5015113411" evidence="3">
    <location>
        <begin position="28"/>
        <end position="292"/>
    </location>
</feature>
<evidence type="ECO:0000256" key="3">
    <source>
        <dbReference type="SAM" id="SignalP"/>
    </source>
</evidence>
<feature type="signal peptide" evidence="3">
    <location>
        <begin position="1"/>
        <end position="27"/>
    </location>
</feature>
<dbReference type="GO" id="GO:0030247">
    <property type="term" value="F:polysaccharide binding"/>
    <property type="evidence" value="ECO:0007669"/>
    <property type="project" value="InterPro"/>
</dbReference>
<evidence type="ECO:0000256" key="1">
    <source>
        <dbReference type="ARBA" id="ARBA00004167"/>
    </source>
</evidence>
<dbReference type="Pfam" id="PF13947">
    <property type="entry name" value="GUB_WAK_bind"/>
    <property type="match status" value="1"/>
</dbReference>
<dbReference type="PANTHER" id="PTHR33491">
    <property type="entry name" value="OSJNBA0016N04.9 PROTEIN"/>
    <property type="match status" value="1"/>
</dbReference>
<keyword evidence="5" id="KW-0675">Receptor</keyword>
<dbReference type="InterPro" id="IPR025287">
    <property type="entry name" value="WAK_GUB"/>
</dbReference>
<dbReference type="GO" id="GO:0016020">
    <property type="term" value="C:membrane"/>
    <property type="evidence" value="ECO:0007669"/>
    <property type="project" value="UniProtKB-SubCell"/>
</dbReference>
<dbReference type="Gramene" id="PRQ29726">
    <property type="protein sequence ID" value="PRQ29726"/>
    <property type="gene ID" value="RchiOBHm_Chr5g0016921"/>
</dbReference>
<evidence type="ECO:0000259" key="4">
    <source>
        <dbReference type="Pfam" id="PF13947"/>
    </source>
</evidence>
<protein>
    <submittedName>
        <fullName evidence="5">Putative wall-associated receptor kinase, galacturonan-binding domain-containing protein</fullName>
    </submittedName>
</protein>
<reference evidence="5 6" key="1">
    <citation type="journal article" date="2018" name="Nat. Genet.">
        <title>The Rosa genome provides new insights in the design of modern roses.</title>
        <authorList>
            <person name="Bendahmane M."/>
        </authorList>
    </citation>
    <scope>NUCLEOTIDE SEQUENCE [LARGE SCALE GENOMIC DNA]</scope>
    <source>
        <strain evidence="6">cv. Old Blush</strain>
    </source>
</reference>
<dbReference type="Gene3D" id="2.10.25.10">
    <property type="entry name" value="Laminin"/>
    <property type="match status" value="1"/>
</dbReference>
<name>A0A2P6Q6C3_ROSCH</name>
<organism evidence="5 6">
    <name type="scientific">Rosa chinensis</name>
    <name type="common">China rose</name>
    <dbReference type="NCBI Taxonomy" id="74649"/>
    <lineage>
        <taxon>Eukaryota</taxon>
        <taxon>Viridiplantae</taxon>
        <taxon>Streptophyta</taxon>
        <taxon>Embryophyta</taxon>
        <taxon>Tracheophyta</taxon>
        <taxon>Spermatophyta</taxon>
        <taxon>Magnoliopsida</taxon>
        <taxon>eudicotyledons</taxon>
        <taxon>Gunneridae</taxon>
        <taxon>Pentapetalae</taxon>
        <taxon>rosids</taxon>
        <taxon>fabids</taxon>
        <taxon>Rosales</taxon>
        <taxon>Rosaceae</taxon>
        <taxon>Rosoideae</taxon>
        <taxon>Rosoideae incertae sedis</taxon>
        <taxon>Rosa</taxon>
    </lineage>
</organism>
<gene>
    <name evidence="5" type="ORF">RchiOBHm_Chr5g0016921</name>
</gene>
<dbReference type="STRING" id="74649.A0A2P6Q6C3"/>
<keyword evidence="5" id="KW-0418">Kinase</keyword>
<feature type="domain" description="Wall-associated receptor kinase galacturonan-binding" evidence="4">
    <location>
        <begin position="36"/>
        <end position="99"/>
    </location>
</feature>
<sequence length="292" mass="32319">MALLPAGRLQIMHLSYVVVLLVAKAQAPPPQAKPNCPERCGDVPIPYPFGIGADCYLRPEFNITCDQYTTPPSPKFSNSTFTFPVRITDFSHGEGELQVMQAVARDCYDEGGSYMYDMYSNSTLKLPLSYTISYKNNFFVVGCNSVAVYQSYQGQITDREESYKGGYTVSLCQDALGTALPTDSCNGFGCGQNAIPSGLQNMSVDLYQLDSYIRDWNHWNIEPDYLDLFKQDGTSSGGYTCRCMTGYDGNPYLSDGCQDIDECLLVPNSNPCNKGKCINLPGTHTRAWVQIK</sequence>
<dbReference type="GO" id="GO:0016301">
    <property type="term" value="F:kinase activity"/>
    <property type="evidence" value="ECO:0007669"/>
    <property type="project" value="UniProtKB-KW"/>
</dbReference>
<dbReference type="OMA" id="NPRYRIS"/>
<evidence type="ECO:0000313" key="6">
    <source>
        <dbReference type="Proteomes" id="UP000238479"/>
    </source>
</evidence>
<proteinExistence type="predicted"/>
<comment type="subcellular location">
    <subcellularLocation>
        <location evidence="1">Membrane</location>
        <topology evidence="1">Single-pass membrane protein</topology>
    </subcellularLocation>
</comment>
<comment type="caution">
    <text evidence="5">The sequence shown here is derived from an EMBL/GenBank/DDBJ whole genome shotgun (WGS) entry which is preliminary data.</text>
</comment>
<evidence type="ECO:0000313" key="5">
    <source>
        <dbReference type="EMBL" id="PRQ29726.1"/>
    </source>
</evidence>
<evidence type="ECO:0000256" key="2">
    <source>
        <dbReference type="ARBA" id="ARBA00022729"/>
    </source>
</evidence>
<dbReference type="AlphaFoldDB" id="A0A2P6Q6C3"/>
<keyword evidence="2 3" id="KW-0732">Signal</keyword>
<keyword evidence="5" id="KW-0808">Transferase</keyword>
<dbReference type="EMBL" id="PDCK01000043">
    <property type="protein sequence ID" value="PRQ29726.1"/>
    <property type="molecule type" value="Genomic_DNA"/>
</dbReference>
<dbReference type="Proteomes" id="UP000238479">
    <property type="component" value="Chromosome 5"/>
</dbReference>